<reference evidence="5" key="1">
    <citation type="submission" date="2016-11" db="EMBL/GenBank/DDBJ databases">
        <authorList>
            <person name="Jaros S."/>
            <person name="Januszkiewicz K."/>
            <person name="Wedrychowicz H."/>
        </authorList>
    </citation>
    <scope>NUCLEOTIDE SEQUENCE [LARGE SCALE GENOMIC DNA]</scope>
    <source>
        <strain evidence="5">CGMCC 4.3555</strain>
    </source>
</reference>
<dbReference type="FunFam" id="3.90.1150.10:FF:000086">
    <property type="entry name" value="Putative acetylornithine aminotransferase"/>
    <property type="match status" value="1"/>
</dbReference>
<dbReference type="CDD" id="cd00610">
    <property type="entry name" value="OAT_like"/>
    <property type="match status" value="1"/>
</dbReference>
<organism evidence="4 5">
    <name type="scientific">Streptomyces yunnanensis</name>
    <dbReference type="NCBI Taxonomy" id="156453"/>
    <lineage>
        <taxon>Bacteria</taxon>
        <taxon>Bacillati</taxon>
        <taxon>Actinomycetota</taxon>
        <taxon>Actinomycetes</taxon>
        <taxon>Kitasatosporales</taxon>
        <taxon>Streptomycetaceae</taxon>
        <taxon>Streptomyces</taxon>
    </lineage>
</organism>
<dbReference type="GO" id="GO:0008483">
    <property type="term" value="F:transaminase activity"/>
    <property type="evidence" value="ECO:0007669"/>
    <property type="project" value="InterPro"/>
</dbReference>
<dbReference type="Proteomes" id="UP000184388">
    <property type="component" value="Unassembled WGS sequence"/>
</dbReference>
<dbReference type="PANTHER" id="PTHR11986">
    <property type="entry name" value="AMINOTRANSFERASE CLASS III"/>
    <property type="match status" value="1"/>
</dbReference>
<dbReference type="FunFam" id="3.40.640.10:FF:000004">
    <property type="entry name" value="Acetylornithine aminotransferase"/>
    <property type="match status" value="1"/>
</dbReference>
<gene>
    <name evidence="4" type="ORF">SAMN05216268_122117</name>
</gene>
<sequence length="460" mass="50359">MTGFDLTELLAERGAERYELHSRHLNHQLPRMLHTIGFDKFYERAEGAYFYDADGQDYLDMLAGFGVMGLGRHHPVVRRALHDVLDAQLADLTRFDCPPLPGLLAEKLLRHTPHLDRVFFGNSGTEAVETALKFARCATGRPRILYCTHAFHGLTTGSLSVNGEDGFRDGFAPLLPDTAIELGDLAALERELGRGDVAGFVVEPVQGKGVTAAPPGFLRAAQELLRHHKALLIADEVQTGLGRTGDFFAYQHEEGVEPDLVCVAKALSGGYVPVGATLGKEWIFKKVYSSMDRVLVHSASFGANAQAMAAGLAVLSVMEDEGIVANARRTGDLLRSRLAALTGRYELLHAVRGRGLMIGIEFGRPKSLGLRGRWTMLQAARKGLFAQMVVVPLLQRHRILTQVSGDHLEVIKLIPPLIIGEREVDRFVEAFTAVMDDAHSGGGLMWDFGRTLVKQAVANR</sequence>
<dbReference type="EMBL" id="FRBK01000022">
    <property type="protein sequence ID" value="SHN17641.1"/>
    <property type="molecule type" value="Genomic_DNA"/>
</dbReference>
<accession>A0A9X8N6U1</accession>
<evidence type="ECO:0000256" key="2">
    <source>
        <dbReference type="ARBA" id="ARBA00022898"/>
    </source>
</evidence>
<comment type="caution">
    <text evidence="4">The sequence shown here is derived from an EMBL/GenBank/DDBJ whole genome shotgun (WGS) entry which is preliminary data.</text>
</comment>
<keyword evidence="2 3" id="KW-0663">Pyridoxal phosphate</keyword>
<evidence type="ECO:0000313" key="5">
    <source>
        <dbReference type="Proteomes" id="UP000184388"/>
    </source>
</evidence>
<dbReference type="RefSeq" id="WP_073448574.1">
    <property type="nucleotide sequence ID" value="NZ_FRBK01000022.1"/>
</dbReference>
<dbReference type="PROSITE" id="PS00600">
    <property type="entry name" value="AA_TRANSFER_CLASS_3"/>
    <property type="match status" value="1"/>
</dbReference>
<dbReference type="InterPro" id="IPR005814">
    <property type="entry name" value="Aminotrans_3"/>
</dbReference>
<evidence type="ECO:0000256" key="3">
    <source>
        <dbReference type="RuleBase" id="RU003560"/>
    </source>
</evidence>
<dbReference type="SUPFAM" id="SSF53383">
    <property type="entry name" value="PLP-dependent transferases"/>
    <property type="match status" value="1"/>
</dbReference>
<dbReference type="InterPro" id="IPR015422">
    <property type="entry name" value="PyrdxlP-dep_Trfase_small"/>
</dbReference>
<protein>
    <submittedName>
        <fullName evidence="4">Ornithine--oxo-acid transaminase</fullName>
    </submittedName>
</protein>
<dbReference type="InterPro" id="IPR049704">
    <property type="entry name" value="Aminotrans_3_PPA_site"/>
</dbReference>
<dbReference type="InterPro" id="IPR050103">
    <property type="entry name" value="Class-III_PLP-dep_AT"/>
</dbReference>
<proteinExistence type="inferred from homology"/>
<comment type="similarity">
    <text evidence="3">Belongs to the class-III pyridoxal-phosphate-dependent aminotransferase family.</text>
</comment>
<dbReference type="GO" id="GO:0042802">
    <property type="term" value="F:identical protein binding"/>
    <property type="evidence" value="ECO:0007669"/>
    <property type="project" value="TreeGrafter"/>
</dbReference>
<dbReference type="Pfam" id="PF00202">
    <property type="entry name" value="Aminotran_3"/>
    <property type="match status" value="1"/>
</dbReference>
<dbReference type="InterPro" id="IPR015424">
    <property type="entry name" value="PyrdxlP-dep_Trfase"/>
</dbReference>
<dbReference type="Gene3D" id="3.90.1150.10">
    <property type="entry name" value="Aspartate Aminotransferase, domain 1"/>
    <property type="match status" value="1"/>
</dbReference>
<dbReference type="GO" id="GO:0030170">
    <property type="term" value="F:pyridoxal phosphate binding"/>
    <property type="evidence" value="ECO:0007669"/>
    <property type="project" value="InterPro"/>
</dbReference>
<evidence type="ECO:0000256" key="1">
    <source>
        <dbReference type="ARBA" id="ARBA00001933"/>
    </source>
</evidence>
<evidence type="ECO:0000313" key="4">
    <source>
        <dbReference type="EMBL" id="SHN17641.1"/>
    </source>
</evidence>
<dbReference type="PANTHER" id="PTHR11986:SF121">
    <property type="entry name" value="BLR3010 PROTEIN"/>
    <property type="match status" value="1"/>
</dbReference>
<name>A0A9X8N6U1_9ACTN</name>
<dbReference type="AlphaFoldDB" id="A0A9X8N6U1"/>
<dbReference type="InterPro" id="IPR015421">
    <property type="entry name" value="PyrdxlP-dep_Trfase_major"/>
</dbReference>
<dbReference type="Gene3D" id="3.40.640.10">
    <property type="entry name" value="Type I PLP-dependent aspartate aminotransferase-like (Major domain)"/>
    <property type="match status" value="1"/>
</dbReference>
<comment type="cofactor">
    <cofactor evidence="1">
        <name>pyridoxal 5'-phosphate</name>
        <dbReference type="ChEBI" id="CHEBI:597326"/>
    </cofactor>
</comment>